<comment type="caution">
    <text evidence="1">The sequence shown here is derived from an EMBL/GenBank/DDBJ whole genome shotgun (WGS) entry which is preliminary data.</text>
</comment>
<proteinExistence type="predicted"/>
<protein>
    <submittedName>
        <fullName evidence="1">Phage tail protein</fullName>
    </submittedName>
</protein>
<sequence length="235" mass="27211">MIRQIKFNNLKSFDDFELKIKSIEIAYPTPKTIKESVPFQNGDYDFTELYGETTYNNRSIKIAFIYDGFKAITRTKLNSFYTKVINWLYNAGKSELIIDYEVGSFQGRVINISSIEVLTCVGEITVEFDCYPFRIYKQSEGNIPWDDFNFELDYLQETNFNVLVSKSINIINSSSKRISPTVICSESFEVIKGDTTYKFNSGTTKDWRFTLDKGDNNLILKGTGNIEFVFRKEVL</sequence>
<keyword evidence="2" id="KW-1185">Reference proteome</keyword>
<organism evidence="1 2">
    <name type="scientific">Clostridium gallinarum</name>
    <dbReference type="NCBI Taxonomy" id="2762246"/>
    <lineage>
        <taxon>Bacteria</taxon>
        <taxon>Bacillati</taxon>
        <taxon>Bacillota</taxon>
        <taxon>Clostridia</taxon>
        <taxon>Eubacteriales</taxon>
        <taxon>Clostridiaceae</taxon>
        <taxon>Clostridium</taxon>
    </lineage>
</organism>
<dbReference type="RefSeq" id="WP_191748623.1">
    <property type="nucleotide sequence ID" value="NZ_JACSQZ010000008.1"/>
</dbReference>
<accession>A0ABR8Q1A7</accession>
<name>A0ABR8Q1A7_9CLOT</name>
<dbReference type="EMBL" id="JACSQZ010000008">
    <property type="protein sequence ID" value="MBD7914208.1"/>
    <property type="molecule type" value="Genomic_DNA"/>
</dbReference>
<dbReference type="Proteomes" id="UP000640335">
    <property type="component" value="Unassembled WGS sequence"/>
</dbReference>
<reference evidence="1 2" key="1">
    <citation type="submission" date="2020-08" db="EMBL/GenBank/DDBJ databases">
        <title>A Genomic Blueprint of the Chicken Gut Microbiome.</title>
        <authorList>
            <person name="Gilroy R."/>
            <person name="Ravi A."/>
            <person name="Getino M."/>
            <person name="Pursley I."/>
            <person name="Horton D.L."/>
            <person name="Alikhan N.-F."/>
            <person name="Baker D."/>
            <person name="Gharbi K."/>
            <person name="Hall N."/>
            <person name="Watson M."/>
            <person name="Adriaenssens E.M."/>
            <person name="Foster-Nyarko E."/>
            <person name="Jarju S."/>
            <person name="Secka A."/>
            <person name="Antonio M."/>
            <person name="Oren A."/>
            <person name="Chaudhuri R."/>
            <person name="La Ragione R.M."/>
            <person name="Hildebrand F."/>
            <person name="Pallen M.J."/>
        </authorList>
    </citation>
    <scope>NUCLEOTIDE SEQUENCE [LARGE SCALE GENOMIC DNA]</scope>
    <source>
        <strain evidence="1 2">Sa3CUN1</strain>
    </source>
</reference>
<evidence type="ECO:0000313" key="1">
    <source>
        <dbReference type="EMBL" id="MBD7914208.1"/>
    </source>
</evidence>
<dbReference type="Gene3D" id="2.40.30.200">
    <property type="match status" value="1"/>
</dbReference>
<gene>
    <name evidence="1" type="ORF">H9660_03525</name>
</gene>
<evidence type="ECO:0000313" key="2">
    <source>
        <dbReference type="Proteomes" id="UP000640335"/>
    </source>
</evidence>